<dbReference type="PANTHER" id="PTHR47163:SF2">
    <property type="entry name" value="SI:DKEY-17M8.2"/>
    <property type="match status" value="1"/>
</dbReference>
<evidence type="ECO:0000259" key="1">
    <source>
        <dbReference type="SMART" id="SM01126"/>
    </source>
</evidence>
<dbReference type="InterPro" id="IPR053164">
    <property type="entry name" value="IS1016-like_transposase"/>
</dbReference>
<organism evidence="2">
    <name type="scientific">Trichuris suis</name>
    <name type="common">pig whipworm</name>
    <dbReference type="NCBI Taxonomy" id="68888"/>
    <lineage>
        <taxon>Eukaryota</taxon>
        <taxon>Metazoa</taxon>
        <taxon>Ecdysozoa</taxon>
        <taxon>Nematoda</taxon>
        <taxon>Enoplea</taxon>
        <taxon>Dorylaimia</taxon>
        <taxon>Trichinellida</taxon>
        <taxon>Trichuridae</taxon>
        <taxon>Trichuris</taxon>
    </lineage>
</organism>
<evidence type="ECO:0000313" key="2">
    <source>
        <dbReference type="EMBL" id="KFD65053.1"/>
    </source>
</evidence>
<proteinExistence type="predicted"/>
<gene>
    <name evidence="2" type="ORF">M514_22770</name>
</gene>
<feature type="non-terminal residue" evidence="2">
    <location>
        <position position="285"/>
    </location>
</feature>
<protein>
    <recommendedName>
        <fullName evidence="1">ISXO2-like transposase domain-containing protein</fullName>
    </recommendedName>
</protein>
<reference evidence="2" key="1">
    <citation type="journal article" date="2014" name="Nat. Genet.">
        <title>Genome and transcriptome of the porcine whipworm Trichuris suis.</title>
        <authorList>
            <person name="Jex A.R."/>
            <person name="Nejsum P."/>
            <person name="Schwarz E.M."/>
            <person name="Hu L."/>
            <person name="Young N.D."/>
            <person name="Hall R.S."/>
            <person name="Korhonen P.K."/>
            <person name="Liao S."/>
            <person name="Thamsborg S."/>
            <person name="Xia J."/>
            <person name="Xu P."/>
            <person name="Wang S."/>
            <person name="Scheerlinck J.P."/>
            <person name="Hofmann A."/>
            <person name="Sternberg P.W."/>
            <person name="Wang J."/>
            <person name="Gasser R.B."/>
        </authorList>
    </citation>
    <scope>NUCLEOTIDE SEQUENCE [LARGE SCALE GENOMIC DNA]</scope>
    <source>
        <strain evidence="2">DCEP-RM93F</strain>
    </source>
</reference>
<accession>A0A085N6F7</accession>
<sequence length="285" mass="33160">MRCSQPCRKVPRCSSSKNTECSTVRGSVPAVTQCPYLCRMAADLLKVEVPQGVLRKGHFRTNGNVVRRNESAPRHRRPVHIQLDAREDDVYLLCRASKYKSNHFVIRRVYFQRKHFRDATSSNGQMEPLEARSTGRIHQEETLRNWGRTSGRGARRELIFQEERQQRSALPPAVDRSSKTLIPVVKEHVRPGITIITDKWRAYRALTKEGYAHLRVNHSTNFVHPVTRAHTQTIESLWAQTKCRNKIRCGTRRTMLDSYFCEFMWRRRLQPGVDVFENILHEIAA</sequence>
<dbReference type="Proteomes" id="UP000030758">
    <property type="component" value="Unassembled WGS sequence"/>
</dbReference>
<dbReference type="InterPro" id="IPR024445">
    <property type="entry name" value="Tnp_ISXO2-like"/>
</dbReference>
<feature type="domain" description="ISXO2-like transposase" evidence="1">
    <location>
        <begin position="132"/>
        <end position="268"/>
    </location>
</feature>
<dbReference type="SMART" id="SM01126">
    <property type="entry name" value="DDE_Tnp_IS1595"/>
    <property type="match status" value="1"/>
</dbReference>
<dbReference type="AlphaFoldDB" id="A0A085N6F7"/>
<dbReference type="EMBL" id="KL367545">
    <property type="protein sequence ID" value="KFD65053.1"/>
    <property type="molecule type" value="Genomic_DNA"/>
</dbReference>
<dbReference type="PANTHER" id="PTHR47163">
    <property type="entry name" value="DDE_TNP_IS1595 DOMAIN-CONTAINING PROTEIN"/>
    <property type="match status" value="1"/>
</dbReference>
<dbReference type="Pfam" id="PF12762">
    <property type="entry name" value="DDE_Tnp_IS1595"/>
    <property type="match status" value="1"/>
</dbReference>
<name>A0A085N6F7_9BILA</name>